<dbReference type="RefSeq" id="WP_148132823.1">
    <property type="nucleotide sequence ID" value="NZ_CP017634.1"/>
</dbReference>
<feature type="binding site" evidence="7">
    <location>
        <position position="44"/>
    </location>
    <ligand>
        <name>S-adenosyl-L-methionine</name>
        <dbReference type="ChEBI" id="CHEBI:59789"/>
    </ligand>
</feature>
<dbReference type="Proteomes" id="UP000323521">
    <property type="component" value="Chromosome"/>
</dbReference>
<protein>
    <recommendedName>
        <fullName evidence="7">tRNA (guanine-N(7)-)-methyltransferase</fullName>
        <ecNumber evidence="7">2.1.1.33</ecNumber>
    </recommendedName>
    <alternativeName>
        <fullName evidence="7">tRNA (guanine(46)-N(7))-methyltransferase</fullName>
    </alternativeName>
    <alternativeName>
        <fullName evidence="7">tRNA(m7G46)-methyltransferase</fullName>
    </alternativeName>
</protein>
<feature type="binding site" evidence="7">
    <location>
        <position position="121"/>
    </location>
    <ligand>
        <name>substrate</name>
    </ligand>
</feature>
<accession>A0A3G1KMJ4</accession>
<dbReference type="UniPathway" id="UPA00989"/>
<dbReference type="PANTHER" id="PTHR23417">
    <property type="entry name" value="3-DEOXY-D-MANNO-OCTULOSONIC-ACID TRANSFERASE/TRNA GUANINE-N 7 - -METHYLTRANSFERASE"/>
    <property type="match status" value="1"/>
</dbReference>
<reference evidence="8 9" key="1">
    <citation type="submission" date="2016-10" db="EMBL/GenBank/DDBJ databases">
        <title>Complete Genome Sequence of Peptococcaceae strain DCMF.</title>
        <authorList>
            <person name="Edwards R.J."/>
            <person name="Holland S.I."/>
            <person name="Deshpande N.P."/>
            <person name="Wong Y.K."/>
            <person name="Ertan H."/>
            <person name="Manefield M."/>
            <person name="Russell T.L."/>
            <person name="Lee M.J."/>
        </authorList>
    </citation>
    <scope>NUCLEOTIDE SEQUENCE [LARGE SCALE GENOMIC DNA]</scope>
    <source>
        <strain evidence="8 9">DCMF</strain>
    </source>
</reference>
<dbReference type="EMBL" id="CP017634">
    <property type="protein sequence ID" value="ATW23667.1"/>
    <property type="molecule type" value="Genomic_DNA"/>
</dbReference>
<name>A0A3G1KMJ4_FORW1</name>
<feature type="binding site" evidence="7">
    <location>
        <position position="117"/>
    </location>
    <ligand>
        <name>S-adenosyl-L-methionine</name>
        <dbReference type="ChEBI" id="CHEBI:59789"/>
    </ligand>
</feature>
<dbReference type="Pfam" id="PF02390">
    <property type="entry name" value="Methyltransf_4"/>
    <property type="match status" value="1"/>
</dbReference>
<dbReference type="KEGG" id="fwa:DCMF_01630"/>
<comment type="function">
    <text evidence="2 7">Catalyzes the formation of N(7)-methylguanine at position 46 (m7G46) in tRNA.</text>
</comment>
<sequence length="212" mass="24904">MRLRRIPGTKEALGHFPDLVIGEPSRYYGSWNQFFGNEHPIHLELGMGKGKFLHLLSQAHPHLNFLGMEFREEMVYKAVERFKGRHDHVGFLWANVDKILEFFAPGEISRIYLNFSDPWPKKRHEKRRLTHGNFLKKYQIILSPGGEIHLKTDNQDFFEFSLNAFADGGFFLKNITFDLHHSNFPGNMMTEYEERYSPVMPIYRCEAKLTTP</sequence>
<evidence type="ECO:0000256" key="2">
    <source>
        <dbReference type="ARBA" id="ARBA00003015"/>
    </source>
</evidence>
<evidence type="ECO:0000256" key="1">
    <source>
        <dbReference type="ARBA" id="ARBA00000142"/>
    </source>
</evidence>
<dbReference type="InterPro" id="IPR003358">
    <property type="entry name" value="tRNA_(Gua-N-7)_MeTrfase_Trmb"/>
</dbReference>
<dbReference type="EC" id="2.1.1.33" evidence="7"/>
<dbReference type="NCBIfam" id="NF001080">
    <property type="entry name" value="PRK00121.2-2"/>
    <property type="match status" value="1"/>
</dbReference>
<dbReference type="InterPro" id="IPR029063">
    <property type="entry name" value="SAM-dependent_MTases_sf"/>
</dbReference>
<feature type="binding site" evidence="7">
    <location>
        <position position="95"/>
    </location>
    <ligand>
        <name>S-adenosyl-L-methionine</name>
        <dbReference type="ChEBI" id="CHEBI:59789"/>
    </ligand>
</feature>
<dbReference type="InterPro" id="IPR055361">
    <property type="entry name" value="tRNA_methyltr_TrmB_bact"/>
</dbReference>
<feature type="binding site" evidence="7">
    <location>
        <begin position="190"/>
        <end position="193"/>
    </location>
    <ligand>
        <name>substrate</name>
    </ligand>
</feature>
<comment type="catalytic activity">
    <reaction evidence="1 7">
        <text>guanosine(46) in tRNA + S-adenosyl-L-methionine = N(7)-methylguanosine(46) in tRNA + S-adenosyl-L-homocysteine</text>
        <dbReference type="Rhea" id="RHEA:42708"/>
        <dbReference type="Rhea" id="RHEA-COMP:10188"/>
        <dbReference type="Rhea" id="RHEA-COMP:10189"/>
        <dbReference type="ChEBI" id="CHEBI:57856"/>
        <dbReference type="ChEBI" id="CHEBI:59789"/>
        <dbReference type="ChEBI" id="CHEBI:74269"/>
        <dbReference type="ChEBI" id="CHEBI:74480"/>
        <dbReference type="EC" id="2.1.1.33"/>
    </reaction>
</comment>
<evidence type="ECO:0000256" key="7">
    <source>
        <dbReference type="HAMAP-Rule" id="MF_01057"/>
    </source>
</evidence>
<evidence type="ECO:0000256" key="3">
    <source>
        <dbReference type="ARBA" id="ARBA00022603"/>
    </source>
</evidence>
<gene>
    <name evidence="7" type="primary">trmB</name>
    <name evidence="8" type="ORF">DCMF_01630</name>
</gene>
<feature type="binding site" evidence="7">
    <location>
        <position position="153"/>
    </location>
    <ligand>
        <name>substrate</name>
    </ligand>
</feature>
<dbReference type="HAMAP" id="MF_01057">
    <property type="entry name" value="tRNA_methyltr_TrmB"/>
    <property type="match status" value="1"/>
</dbReference>
<dbReference type="AlphaFoldDB" id="A0A3G1KMJ4"/>
<evidence type="ECO:0000313" key="8">
    <source>
        <dbReference type="EMBL" id="ATW23667.1"/>
    </source>
</evidence>
<comment type="pathway">
    <text evidence="7">tRNA modification; N(7)-methylguanine-tRNA biosynthesis.</text>
</comment>
<dbReference type="GO" id="GO:0008176">
    <property type="term" value="F:tRNA (guanine(46)-N7)-methyltransferase activity"/>
    <property type="evidence" value="ECO:0007669"/>
    <property type="project" value="UniProtKB-UniRule"/>
</dbReference>
<dbReference type="Gene3D" id="3.40.50.150">
    <property type="entry name" value="Vaccinia Virus protein VP39"/>
    <property type="match status" value="1"/>
</dbReference>
<keyword evidence="5 7" id="KW-0949">S-adenosyl-L-methionine</keyword>
<dbReference type="PROSITE" id="PS51625">
    <property type="entry name" value="SAM_MT_TRMB"/>
    <property type="match status" value="1"/>
</dbReference>
<dbReference type="PANTHER" id="PTHR23417:SF14">
    <property type="entry name" value="PENTACOTRIPEPTIDE-REPEAT REGION OF PRORP DOMAIN-CONTAINING PROTEIN"/>
    <property type="match status" value="1"/>
</dbReference>
<dbReference type="SUPFAM" id="SSF53335">
    <property type="entry name" value="S-adenosyl-L-methionine-dependent methyltransferases"/>
    <property type="match status" value="1"/>
</dbReference>
<keyword evidence="4 7" id="KW-0808">Transferase</keyword>
<organism evidence="8 9">
    <name type="scientific">Formimonas warabiya</name>
    <dbReference type="NCBI Taxonomy" id="1761012"/>
    <lineage>
        <taxon>Bacteria</taxon>
        <taxon>Bacillati</taxon>
        <taxon>Bacillota</taxon>
        <taxon>Clostridia</taxon>
        <taxon>Eubacteriales</taxon>
        <taxon>Peptococcaceae</taxon>
        <taxon>Candidatus Formimonas</taxon>
    </lineage>
</organism>
<keyword evidence="6 7" id="KW-0819">tRNA processing</keyword>
<keyword evidence="3 7" id="KW-0489">Methyltransferase</keyword>
<evidence type="ECO:0000256" key="6">
    <source>
        <dbReference type="ARBA" id="ARBA00022694"/>
    </source>
</evidence>
<evidence type="ECO:0000256" key="5">
    <source>
        <dbReference type="ARBA" id="ARBA00022691"/>
    </source>
</evidence>
<comment type="similarity">
    <text evidence="7">Belongs to the class I-like SAM-binding methyltransferase superfamily. TrmB family.</text>
</comment>
<keyword evidence="9" id="KW-1185">Reference proteome</keyword>
<dbReference type="OrthoDB" id="9802090at2"/>
<dbReference type="NCBIfam" id="TIGR00091">
    <property type="entry name" value="tRNA (guanosine(46)-N7)-methyltransferase TrmB"/>
    <property type="match status" value="1"/>
</dbReference>
<evidence type="ECO:0000313" key="9">
    <source>
        <dbReference type="Proteomes" id="UP000323521"/>
    </source>
</evidence>
<proteinExistence type="inferred from homology"/>
<dbReference type="GO" id="GO:0043527">
    <property type="term" value="C:tRNA methyltransferase complex"/>
    <property type="evidence" value="ECO:0007669"/>
    <property type="project" value="TreeGrafter"/>
</dbReference>
<evidence type="ECO:0000256" key="4">
    <source>
        <dbReference type="ARBA" id="ARBA00022679"/>
    </source>
</evidence>
<feature type="binding site" evidence="7">
    <location>
        <position position="69"/>
    </location>
    <ligand>
        <name>S-adenosyl-L-methionine</name>
        <dbReference type="ChEBI" id="CHEBI:59789"/>
    </ligand>
</feature>
<feature type="region of interest" description="Interaction with RNA" evidence="7">
    <location>
        <begin position="123"/>
        <end position="128"/>
    </location>
</feature>